<protein>
    <recommendedName>
        <fullName evidence="3">DUF1643 domain-containing protein</fullName>
    </recommendedName>
</protein>
<sequence length="97" mass="11101">MLNGNNATIRDVVEHHSDFVVLAWGMPVKFNISLPLYYTQIFEVQNIVRESQLPIFVPKCNGKPNLSKQQNPFHPIMKKMTGLVKVNINQLNEIVVL</sequence>
<dbReference type="AlphaFoldDB" id="A0A916KAR6"/>
<accession>A0A916KAR6</accession>
<comment type="caution">
    <text evidence="1">The sequence shown here is derived from an EMBL/GenBank/DDBJ whole genome shotgun (WGS) entry which is preliminary data.</text>
</comment>
<evidence type="ECO:0000313" key="1">
    <source>
        <dbReference type="EMBL" id="CAG7653268.1"/>
    </source>
</evidence>
<reference evidence="1" key="1">
    <citation type="submission" date="2021-06" db="EMBL/GenBank/DDBJ databases">
        <authorList>
            <person name="Criscuolo A."/>
        </authorList>
    </citation>
    <scope>NUCLEOTIDE SEQUENCE</scope>
    <source>
        <strain evidence="1">CIP111600</strain>
    </source>
</reference>
<organism evidence="1 2">
    <name type="scientific">Paenibacillus solanacearum</name>
    <dbReference type="NCBI Taxonomy" id="2048548"/>
    <lineage>
        <taxon>Bacteria</taxon>
        <taxon>Bacillati</taxon>
        <taxon>Bacillota</taxon>
        <taxon>Bacilli</taxon>
        <taxon>Bacillales</taxon>
        <taxon>Paenibacillaceae</taxon>
        <taxon>Paenibacillus</taxon>
    </lineage>
</organism>
<evidence type="ECO:0000313" key="2">
    <source>
        <dbReference type="Proteomes" id="UP000693672"/>
    </source>
</evidence>
<evidence type="ECO:0008006" key="3">
    <source>
        <dbReference type="Google" id="ProtNLM"/>
    </source>
</evidence>
<name>A0A916KAR6_9BACL</name>
<gene>
    <name evidence="1" type="ORF">PAESOLCIP111_06731</name>
</gene>
<dbReference type="EMBL" id="CAJVAS010000093">
    <property type="protein sequence ID" value="CAG7653268.1"/>
    <property type="molecule type" value="Genomic_DNA"/>
</dbReference>
<proteinExistence type="predicted"/>
<dbReference type="Proteomes" id="UP000693672">
    <property type="component" value="Unassembled WGS sequence"/>
</dbReference>
<keyword evidence="2" id="KW-1185">Reference proteome</keyword>